<proteinExistence type="predicted"/>
<dbReference type="AlphaFoldDB" id="A0A521BPP4"/>
<accession>A0A521BPP4</accession>
<sequence>MKRAGEPPIASLRRPELYPHPHKVLTRQHEVTMPLRCYILAEKCQKLVKTCQMGLPAPVQTGFKFFAKALRIGYGA</sequence>
<evidence type="ECO:0000313" key="2">
    <source>
        <dbReference type="Proteomes" id="UP000319555"/>
    </source>
</evidence>
<name>A0A521BPP4_9RHOB</name>
<evidence type="ECO:0000313" key="1">
    <source>
        <dbReference type="EMBL" id="SMO49117.1"/>
    </source>
</evidence>
<reference evidence="1 2" key="1">
    <citation type="submission" date="2017-05" db="EMBL/GenBank/DDBJ databases">
        <authorList>
            <person name="Varghese N."/>
            <person name="Submissions S."/>
        </authorList>
    </citation>
    <scope>NUCLEOTIDE SEQUENCE [LARGE SCALE GENOMIC DNA]</scope>
    <source>
        <strain evidence="1 2">DSM 28009</strain>
    </source>
</reference>
<dbReference type="EMBL" id="FXTE01000001">
    <property type="protein sequence ID" value="SMO49117.1"/>
    <property type="molecule type" value="Genomic_DNA"/>
</dbReference>
<keyword evidence="2" id="KW-1185">Reference proteome</keyword>
<dbReference type="Proteomes" id="UP000319555">
    <property type="component" value="Unassembled WGS sequence"/>
</dbReference>
<gene>
    <name evidence="1" type="ORF">SAMN06265380_1011034</name>
</gene>
<organism evidence="1 2">
    <name type="scientific">Ruegeria faecimaris</name>
    <dbReference type="NCBI Taxonomy" id="686389"/>
    <lineage>
        <taxon>Bacteria</taxon>
        <taxon>Pseudomonadati</taxon>
        <taxon>Pseudomonadota</taxon>
        <taxon>Alphaproteobacteria</taxon>
        <taxon>Rhodobacterales</taxon>
        <taxon>Roseobacteraceae</taxon>
        <taxon>Ruegeria</taxon>
    </lineage>
</organism>
<protein>
    <submittedName>
        <fullName evidence="1">Uncharacterized protein</fullName>
    </submittedName>
</protein>